<feature type="compositionally biased region" description="Polar residues" evidence="1">
    <location>
        <begin position="731"/>
        <end position="752"/>
    </location>
</feature>
<keyword evidence="3" id="KW-1185">Reference proteome</keyword>
<feature type="compositionally biased region" description="Low complexity" evidence="1">
    <location>
        <begin position="283"/>
        <end position="297"/>
    </location>
</feature>
<feature type="region of interest" description="Disordered" evidence="1">
    <location>
        <begin position="1"/>
        <end position="216"/>
    </location>
</feature>
<feature type="compositionally biased region" description="Polar residues" evidence="1">
    <location>
        <begin position="769"/>
        <end position="778"/>
    </location>
</feature>
<reference evidence="2 3" key="1">
    <citation type="submission" date="2014-04" db="EMBL/GenBank/DDBJ databases">
        <authorList>
            <consortium name="DOE Joint Genome Institute"/>
            <person name="Kuo A."/>
            <person name="Kohler A."/>
            <person name="Costa M.D."/>
            <person name="Nagy L.G."/>
            <person name="Floudas D."/>
            <person name="Copeland A."/>
            <person name="Barry K.W."/>
            <person name="Cichocki N."/>
            <person name="Veneault-Fourrey C."/>
            <person name="LaButti K."/>
            <person name="Lindquist E.A."/>
            <person name="Lipzen A."/>
            <person name="Lundell T."/>
            <person name="Morin E."/>
            <person name="Murat C."/>
            <person name="Sun H."/>
            <person name="Tunlid A."/>
            <person name="Henrissat B."/>
            <person name="Grigoriev I.V."/>
            <person name="Hibbett D.S."/>
            <person name="Martin F."/>
            <person name="Nordberg H.P."/>
            <person name="Cantor M.N."/>
            <person name="Hua S.X."/>
        </authorList>
    </citation>
    <scope>NUCLEOTIDE SEQUENCE [LARGE SCALE GENOMIC DNA]</scope>
    <source>
        <strain evidence="2 3">Marx 270</strain>
    </source>
</reference>
<evidence type="ECO:0000313" key="2">
    <source>
        <dbReference type="EMBL" id="KIO08517.1"/>
    </source>
</evidence>
<reference evidence="3" key="2">
    <citation type="submission" date="2015-01" db="EMBL/GenBank/DDBJ databases">
        <title>Evolutionary Origins and Diversification of the Mycorrhizal Mutualists.</title>
        <authorList>
            <consortium name="DOE Joint Genome Institute"/>
            <consortium name="Mycorrhizal Genomics Consortium"/>
            <person name="Kohler A."/>
            <person name="Kuo A."/>
            <person name="Nagy L.G."/>
            <person name="Floudas D."/>
            <person name="Copeland A."/>
            <person name="Barry K.W."/>
            <person name="Cichocki N."/>
            <person name="Veneault-Fourrey C."/>
            <person name="LaButti K."/>
            <person name="Lindquist E.A."/>
            <person name="Lipzen A."/>
            <person name="Lundell T."/>
            <person name="Morin E."/>
            <person name="Murat C."/>
            <person name="Riley R."/>
            <person name="Ohm R."/>
            <person name="Sun H."/>
            <person name="Tunlid A."/>
            <person name="Henrissat B."/>
            <person name="Grigoriev I.V."/>
            <person name="Hibbett D.S."/>
            <person name="Martin F."/>
        </authorList>
    </citation>
    <scope>NUCLEOTIDE SEQUENCE [LARGE SCALE GENOMIC DNA]</scope>
    <source>
        <strain evidence="3">Marx 270</strain>
    </source>
</reference>
<organism evidence="2 3">
    <name type="scientific">Pisolithus tinctorius Marx 270</name>
    <dbReference type="NCBI Taxonomy" id="870435"/>
    <lineage>
        <taxon>Eukaryota</taxon>
        <taxon>Fungi</taxon>
        <taxon>Dikarya</taxon>
        <taxon>Basidiomycota</taxon>
        <taxon>Agaricomycotina</taxon>
        <taxon>Agaricomycetes</taxon>
        <taxon>Agaricomycetidae</taxon>
        <taxon>Boletales</taxon>
        <taxon>Sclerodermatineae</taxon>
        <taxon>Pisolithaceae</taxon>
        <taxon>Pisolithus</taxon>
    </lineage>
</organism>
<feature type="region of interest" description="Disordered" evidence="1">
    <location>
        <begin position="569"/>
        <end position="641"/>
    </location>
</feature>
<feature type="region of interest" description="Disordered" evidence="1">
    <location>
        <begin position="531"/>
        <end position="557"/>
    </location>
</feature>
<dbReference type="AlphaFoldDB" id="A0A0C3KG01"/>
<feature type="compositionally biased region" description="Basic and acidic residues" evidence="1">
    <location>
        <begin position="857"/>
        <end position="871"/>
    </location>
</feature>
<gene>
    <name evidence="2" type="ORF">M404DRAFT_23063</name>
</gene>
<dbReference type="Proteomes" id="UP000054217">
    <property type="component" value="Unassembled WGS sequence"/>
</dbReference>
<feature type="compositionally biased region" description="Low complexity" evidence="1">
    <location>
        <begin position="872"/>
        <end position="900"/>
    </location>
</feature>
<name>A0A0C3KG01_PISTI</name>
<dbReference type="HOGENOM" id="CLU_305898_0_0_1"/>
<sequence>MRGTKSRFVYHIPPPQPLSPRAVHPHPTTSRDNSAASIRPRSSNAQSKQKDAIPAVQIKEKALDNVALRRGRPGHQKESLLSSTSRPASPTTGSSSTSVKVVKRDWLADDEDKAWRALKSNTPSAGDNRPQGSGDAGWSAWKPKSVSSSSLADEPSVPKHTEPGSALTTFGDNFTEPWRTSDTVVTSSAPIASKVRLTPSKLASHPEGSRNTKLVISKGRDAFDGLGLPTSVPQPPTLGEARKLRTGLATIGDYRHRVSVTPNPSVVPVMPSSAASPRPPLPRTSSSQKSSPSVKPMPLVSAKLSEAFQPHDIPIEARFPPLEQLDPTLAAVNPSRPSSPADLSVRENIIDLSEPPLSRFLQSQRLAPSYPPQRVAHSQEISGGTIRDTKANQLRSHVTLGGVNDAAPHTRLSRLGVSPSPSPGKHAASAHTQTEQPSGLLDIGSSSAPSLSEVHNAQEPRDWLTGDVDSQLSAVKELRLANTDTPETPVLREFTKKRSSFIEENTVCIPSPQEGITGQQPLPKSANPQLSTKTFPHSPRPEDRHRIGRTAASESTKVATVYSHLNAPGFDNGRYQGSTTEPIRPSPERIAGSWQYSFPESAQEAKSSSDEESPEDAAGVIPGKLAEKGRSSVRKRRGRQSSVHDLVDLWGGGVVQTRERVKDATQDPAVRNPSNDLVTHSSKTRSIIAPLATTLGTPQCAQARSSDGGAVDAPRPPSRTSGRRSPVSQVKRMSTLASTASPAPTLSHTRPQSLLLFPVSKPVSDGKSETPSTPTGLSVPQDGFRKNGSRRTSITDMVQRYEAINANVKATGHGPPLTLPKPSGLKISPAATSSSTGTRPTQTIRSPSISRFSSSRVSEHSSPDKDADKRSSPSGSTMPSSYELLTGLPSSSSSKFLPSPSERHGPIDGLPPVHGTVPSEEHRRSPSPEKPYQGVGKLIDQWQRKSEEADSARNPLPRRGYAPKRAGLV</sequence>
<proteinExistence type="predicted"/>
<dbReference type="InParanoid" id="A0A0C3KG01"/>
<feature type="compositionally biased region" description="Polar residues" evidence="1">
    <location>
        <begin position="444"/>
        <end position="455"/>
    </location>
</feature>
<protein>
    <submittedName>
        <fullName evidence="2">Uncharacterized protein</fullName>
    </submittedName>
</protein>
<feature type="compositionally biased region" description="Low complexity" evidence="1">
    <location>
        <begin position="79"/>
        <end position="98"/>
    </location>
</feature>
<feature type="region of interest" description="Disordered" evidence="1">
    <location>
        <begin position="368"/>
        <end position="387"/>
    </location>
</feature>
<feature type="region of interest" description="Disordered" evidence="1">
    <location>
        <begin position="256"/>
        <end position="297"/>
    </location>
</feature>
<feature type="region of interest" description="Disordered" evidence="1">
    <location>
        <begin position="658"/>
        <end position="679"/>
    </location>
</feature>
<feature type="compositionally biased region" description="Polar residues" evidence="1">
    <location>
        <begin position="694"/>
        <end position="705"/>
    </location>
</feature>
<evidence type="ECO:0000313" key="3">
    <source>
        <dbReference type="Proteomes" id="UP000054217"/>
    </source>
</evidence>
<feature type="compositionally biased region" description="Low complexity" evidence="1">
    <location>
        <begin position="259"/>
        <end position="276"/>
    </location>
</feature>
<evidence type="ECO:0000256" key="1">
    <source>
        <dbReference type="SAM" id="MobiDB-lite"/>
    </source>
</evidence>
<feature type="compositionally biased region" description="Polar residues" evidence="1">
    <location>
        <begin position="830"/>
        <end position="844"/>
    </location>
</feature>
<feature type="compositionally biased region" description="Polar residues" evidence="1">
    <location>
        <begin position="27"/>
        <end position="47"/>
    </location>
</feature>
<feature type="compositionally biased region" description="Low complexity" evidence="1">
    <location>
        <begin position="845"/>
        <end position="856"/>
    </location>
</feature>
<feature type="compositionally biased region" description="Low complexity" evidence="1">
    <location>
        <begin position="718"/>
        <end position="728"/>
    </location>
</feature>
<dbReference type="STRING" id="870435.A0A0C3KG01"/>
<dbReference type="OrthoDB" id="2018507at2759"/>
<dbReference type="EMBL" id="KN831957">
    <property type="protein sequence ID" value="KIO08517.1"/>
    <property type="molecule type" value="Genomic_DNA"/>
</dbReference>
<feature type="region of interest" description="Disordered" evidence="1">
    <location>
        <begin position="693"/>
        <end position="969"/>
    </location>
</feature>
<feature type="compositionally biased region" description="Basic and acidic residues" evidence="1">
    <location>
        <begin position="942"/>
        <end position="951"/>
    </location>
</feature>
<feature type="compositionally biased region" description="Polar residues" evidence="1">
    <location>
        <begin position="166"/>
        <end position="190"/>
    </location>
</feature>
<accession>A0A0C3KG01</accession>
<feature type="region of interest" description="Disordered" evidence="1">
    <location>
        <begin position="401"/>
        <end position="467"/>
    </location>
</feature>